<dbReference type="EMBL" id="JABUPJ010000023">
    <property type="protein sequence ID" value="NYQ40411.1"/>
    <property type="molecule type" value="Genomic_DNA"/>
</dbReference>
<dbReference type="Proteomes" id="UP000277930">
    <property type="component" value="Chromosome 1"/>
</dbReference>
<evidence type="ECO:0000313" key="68">
    <source>
        <dbReference type="Proteomes" id="UP000188967"/>
    </source>
</evidence>
<evidence type="ECO:0000313" key="25">
    <source>
        <dbReference type="EMBL" id="EFI6951384.1"/>
    </source>
</evidence>
<dbReference type="EMBL" id="CAUZHL010000001">
    <property type="protein sequence ID" value="CAK1207473.1"/>
    <property type="molecule type" value="Genomic_DNA"/>
</dbReference>
<dbReference type="EMBL" id="JANWOR010000932">
    <property type="protein sequence ID" value="MDA4181858.1"/>
    <property type="molecule type" value="Genomic_DNA"/>
</dbReference>
<dbReference type="EMBL" id="AASRHK010000030">
    <property type="protein sequence ID" value="EFF8954980.1"/>
    <property type="molecule type" value="Genomic_DNA"/>
</dbReference>
<dbReference type="Proteomes" id="UP000846355">
    <property type="component" value="Unassembled WGS sequence"/>
</dbReference>
<dbReference type="Proteomes" id="UP000840371">
    <property type="component" value="Unassembled WGS sequence"/>
</dbReference>
<feature type="domain" description="Pili assembly chaperone C-terminal" evidence="10">
    <location>
        <begin position="167"/>
        <end position="222"/>
    </location>
</feature>
<evidence type="ECO:0000313" key="38">
    <source>
        <dbReference type="EMBL" id="MGE13264.1"/>
    </source>
</evidence>
<evidence type="ECO:0000313" key="91">
    <source>
        <dbReference type="Proteomes" id="UP000521991"/>
    </source>
</evidence>
<dbReference type="InterPro" id="IPR016148">
    <property type="entry name" value="Pili_assmbl_chaperone_C"/>
</dbReference>
<evidence type="ECO:0000313" key="60">
    <source>
        <dbReference type="EMBL" id="TXQ30019.1"/>
    </source>
</evidence>
<dbReference type="Proteomes" id="UP000509796">
    <property type="component" value="Chromosome"/>
</dbReference>
<evidence type="ECO:0000313" key="45">
    <source>
        <dbReference type="EMBL" id="OJR53345.1"/>
    </source>
</evidence>
<evidence type="ECO:0000256" key="7">
    <source>
        <dbReference type="RuleBase" id="RU003918"/>
    </source>
</evidence>
<reference evidence="12" key="31">
    <citation type="submission" date="2023-10" db="EMBL/GenBank/DDBJ databases">
        <authorList>
            <person name="Leclercq S."/>
        </authorList>
    </citation>
    <scope>NUCLEOTIDE SEQUENCE</scope>
    <source>
        <strain evidence="12">F848</strain>
    </source>
</reference>
<dbReference type="Proteomes" id="UP000519859">
    <property type="component" value="Unassembled WGS sequence"/>
</dbReference>
<evidence type="ECO:0000259" key="9">
    <source>
        <dbReference type="Pfam" id="PF00345"/>
    </source>
</evidence>
<dbReference type="Proteomes" id="UP000534496">
    <property type="component" value="Unassembled WGS sequence"/>
</dbReference>
<evidence type="ECO:0000313" key="53">
    <source>
        <dbReference type="EMBL" id="SPX32862.1"/>
    </source>
</evidence>
<evidence type="ECO:0000313" key="94">
    <source>
        <dbReference type="Proteomes" id="UP000531813"/>
    </source>
</evidence>
<organism evidence="14 90">
    <name type="scientific">Escherichia coli</name>
    <dbReference type="NCBI Taxonomy" id="562"/>
    <lineage>
        <taxon>Bacteria</taxon>
        <taxon>Pseudomonadati</taxon>
        <taxon>Pseudomonadota</taxon>
        <taxon>Gammaproteobacteria</taxon>
        <taxon>Enterobacterales</taxon>
        <taxon>Enterobacteriaceae</taxon>
        <taxon>Escherichia</taxon>
    </lineage>
</organism>
<evidence type="ECO:0000313" key="103">
    <source>
        <dbReference type="Proteomes" id="UP000594864"/>
    </source>
</evidence>
<evidence type="ECO:0000313" key="55">
    <source>
        <dbReference type="EMBL" id="STG53446.1"/>
    </source>
</evidence>
<reference evidence="27" key="32">
    <citation type="submission" date="2024-02" db="EMBL/GenBank/DDBJ databases">
        <authorList>
            <consortium name="Clinical and Environmental Microbiology Branch: Whole genome sequencing antimicrobial resistance pathogens in the healthcare setting"/>
        </authorList>
    </citation>
    <scope>NUCLEOTIDE SEQUENCE</scope>
    <source>
        <strain evidence="27">2023CK-00345</strain>
    </source>
</reference>
<evidence type="ECO:0000256" key="4">
    <source>
        <dbReference type="ARBA" id="ARBA00022729"/>
    </source>
</evidence>
<evidence type="ECO:0000313" key="13">
    <source>
        <dbReference type="EMBL" id="EFA8786539.1"/>
    </source>
</evidence>
<dbReference type="EMBL" id="UASG01000041">
    <property type="protein sequence ID" value="SPX32862.1"/>
    <property type="molecule type" value="Genomic_DNA"/>
</dbReference>
<evidence type="ECO:0000313" key="77">
    <source>
        <dbReference type="Proteomes" id="UP000264870"/>
    </source>
</evidence>
<dbReference type="Proteomes" id="UP000514754">
    <property type="component" value="Chromosome"/>
</dbReference>
<reference evidence="91 92" key="20">
    <citation type="submission" date="2020-02" db="EMBL/GenBank/DDBJ databases">
        <authorList>
            <consortium name="PulseNet: The National Subtyping Network for Foodborne Disease Surveillance"/>
            <person name="Tarr C.L."/>
            <person name="Trees E."/>
            <person name="Katz L.S."/>
            <person name="Carleton-Romer H.A."/>
            <person name="Stroika S."/>
            <person name="Kucerova Z."/>
            <person name="Roache K.F."/>
            <person name="Sabol A.L."/>
            <person name="Besser J."/>
            <person name="Gerner-Smidt P."/>
        </authorList>
    </citation>
    <scope>NUCLEOTIDE SEQUENCE [LARGE SCALE GENOMIC DNA]</scope>
    <source>
        <strain evidence="21 91">PNUSAE004166</strain>
        <strain evidence="20 92">PNUSAE005278</strain>
        <strain evidence="13 101">PNUSAE011918</strain>
    </source>
</reference>
<reference evidence="34 88" key="23">
    <citation type="submission" date="2020-06" db="EMBL/GenBank/DDBJ databases">
        <title>REHAB project genomes.</title>
        <authorList>
            <person name="Shaw L.P."/>
        </authorList>
    </citation>
    <scope>NUCLEOTIDE SEQUENCE [LARGE SCALE GENOMIC DNA]</scope>
    <source>
        <strain evidence="50 88">RHB10-C12</strain>
        <strain evidence="34">RHBSTW-00474</strain>
    </source>
</reference>
<dbReference type="EMBL" id="RNLZ01000008">
    <property type="protein sequence ID" value="MGE13264.1"/>
    <property type="molecule type" value="Genomic_DNA"/>
</dbReference>
<evidence type="ECO:0000313" key="64">
    <source>
        <dbReference type="EMBL" id="WHI00886.1"/>
    </source>
</evidence>
<dbReference type="EMBL" id="AASHPR010000029">
    <property type="protein sequence ID" value="EFC3526017.1"/>
    <property type="molecule type" value="Genomic_DNA"/>
</dbReference>
<dbReference type="Proteomes" id="UP000517067">
    <property type="component" value="Unassembled WGS sequence"/>
</dbReference>
<dbReference type="EMBL" id="SQQU01000029">
    <property type="protein sequence ID" value="MQS32278.1"/>
    <property type="molecule type" value="Genomic_DNA"/>
</dbReference>
<dbReference type="RefSeq" id="WP_000988364.1">
    <property type="nucleotide sequence ID" value="NZ_AP018395.1"/>
</dbReference>
<dbReference type="PATRIC" id="fig|562.10476.peg.4382"/>
<evidence type="ECO:0000313" key="41">
    <source>
        <dbReference type="EMBL" id="MWR90224.1"/>
    </source>
</evidence>
<evidence type="ECO:0000313" key="101">
    <source>
        <dbReference type="Proteomes" id="UP000567387"/>
    </source>
</evidence>
<evidence type="ECO:0000313" key="54">
    <source>
        <dbReference type="EMBL" id="STD35902.1"/>
    </source>
</evidence>
<evidence type="ECO:0000313" key="100">
    <source>
        <dbReference type="Proteomes" id="UP000543252"/>
    </source>
</evidence>
<dbReference type="GO" id="GO:0030288">
    <property type="term" value="C:outer membrane-bounded periplasmic space"/>
    <property type="evidence" value="ECO:0007669"/>
    <property type="project" value="InterPro"/>
</dbReference>
<dbReference type="OMA" id="YLINAWI"/>
<evidence type="ECO:0000313" key="90">
    <source>
        <dbReference type="Proteomes" id="UP000519859"/>
    </source>
</evidence>
<reference evidence="69 71" key="7">
    <citation type="submission" date="2018-06" db="EMBL/GenBank/DDBJ databases">
        <authorList>
            <consortium name="Pathogen Informatics"/>
            <person name="Doyle S."/>
        </authorList>
    </citation>
    <scope>NUCLEOTIDE SEQUENCE [LARGE SCALE GENOMIC DNA]</scope>
    <source>
        <strain evidence="53 69">NCTC10279</strain>
        <strain evidence="59 72">NCTC10429</strain>
        <strain evidence="55 76">NCTC11112</strain>
        <strain evidence="54 73">NCTC11181</strain>
        <strain evidence="57 75">NCTC9045</strain>
        <strain evidence="56 74">NCTC9077</strain>
        <strain evidence="58 71">NCTC9962</strain>
    </source>
</reference>
<dbReference type="Proteomes" id="UP000436141">
    <property type="component" value="Unassembled WGS sequence"/>
</dbReference>
<sequence length="230" mass="25458">MMTKIKLLMLIIFYLIISASAHAAGGIALGATRIIYPADAKQTAVWIRNSHTNERFLVNSWIENSSGVKEKSFIITPPLFVSEPKSENTLRIIYTGPPLAADRESLFWMNVKTIPSVDKNALNGRNVLQLAILSRMKLFLRPIQLQELPAEAPDTLKFSRSGNYINVHNPSPFYVTLVNLQVGSQKLGNAMAAPRVNSQIPLPSGVQGKLKFQTVNDYGSVTPVREVNLN</sequence>
<dbReference type="Proteomes" id="UP000254088">
    <property type="component" value="Unassembled WGS sequence"/>
</dbReference>
<dbReference type="EMBL" id="LR134246">
    <property type="protein sequence ID" value="VED36980.1"/>
    <property type="molecule type" value="Genomic_DNA"/>
</dbReference>
<dbReference type="Proteomes" id="UP000188855">
    <property type="component" value="Unassembled WGS sequence"/>
</dbReference>
<dbReference type="Proteomes" id="UP000622722">
    <property type="component" value="Unassembled WGS sequence"/>
</dbReference>
<dbReference type="EMBL" id="DABERK010000029">
    <property type="protein sequence ID" value="HAI5334205.1"/>
    <property type="molecule type" value="Genomic_DNA"/>
</dbReference>
<evidence type="ECO:0000256" key="8">
    <source>
        <dbReference type="SAM" id="SignalP"/>
    </source>
</evidence>
<dbReference type="EMBL" id="UGAW01000001">
    <property type="protein sequence ID" value="STG53446.1"/>
    <property type="molecule type" value="Genomic_DNA"/>
</dbReference>
<evidence type="ECO:0000313" key="59">
    <source>
        <dbReference type="EMBL" id="STM59444.1"/>
    </source>
</evidence>
<evidence type="ECO:0000313" key="98">
    <source>
        <dbReference type="Proteomes" id="UP000538406"/>
    </source>
</evidence>
<reference evidence="87" key="22">
    <citation type="submission" date="2020-06" db="EMBL/GenBank/DDBJ databases">
        <title>Identification and Characterisation of Fosfomycin Resistance in Escherichia coli Urinary Tract Infection Isolates from Australia.</title>
        <authorList>
            <person name="Mowlaboccus S."/>
            <person name="Daley D."/>
            <person name="Pang S."/>
            <person name="Gottlieb T."/>
            <person name="Nimmo G.R."/>
            <person name="George N."/>
            <person name="Korman T.M."/>
            <person name="Strietberg R."/>
            <person name="Robson J."/>
            <person name="Peachey G."/>
            <person name="Collignon P."/>
            <person name="Bradbury S."/>
            <person name="Colombi E."/>
            <person name="Ramsay J.P."/>
            <person name="Rogers B.A."/>
            <person name="Coombs G.W."/>
        </authorList>
    </citation>
    <scope>NUCLEOTIDE SEQUENCE [LARGE SCALE GENOMIC DNA]</scope>
    <source>
        <strain evidence="87">EC2</strain>
    </source>
</reference>
<dbReference type="Proteomes" id="UP000254817">
    <property type="component" value="Unassembled WGS sequence"/>
</dbReference>
<evidence type="ECO:0000256" key="2">
    <source>
        <dbReference type="ARBA" id="ARBA00007399"/>
    </source>
</evidence>
<dbReference type="EMBL" id="AASDFP010000006">
    <property type="protein sequence ID" value="EFB2191414.1"/>
    <property type="molecule type" value="Genomic_DNA"/>
</dbReference>
<dbReference type="EMBL" id="AATLXB010000054">
    <property type="protein sequence ID" value="EFM7862419.1"/>
    <property type="molecule type" value="Genomic_DNA"/>
</dbReference>
<dbReference type="Proteomes" id="UP000264870">
    <property type="component" value="Unassembled WGS sequence"/>
</dbReference>
<evidence type="ECO:0000313" key="49">
    <source>
        <dbReference type="EMBL" id="QLG58710.1"/>
    </source>
</evidence>
<dbReference type="EMBL" id="LR134238">
    <property type="protein sequence ID" value="VED12855.1"/>
    <property type="molecule type" value="Genomic_DNA"/>
</dbReference>
<reference evidence="63 104" key="14">
    <citation type="submission" date="2019-11" db="EMBL/GenBank/DDBJ databases">
        <authorList>
            <person name="Haines EK M."/>
        </authorList>
    </citation>
    <scope>NUCLEOTIDE SEQUENCE [LARGE SCALE GENOMIC DNA]</scope>
    <source>
        <strain evidence="63">KR2729</strain>
    </source>
</reference>
<evidence type="ECO:0000313" key="27">
    <source>
        <dbReference type="EMBL" id="EMM0028341.1"/>
    </source>
</evidence>
<dbReference type="EMBL" id="CP122634">
    <property type="protein sequence ID" value="WHI00886.1"/>
    <property type="molecule type" value="Genomic_DNA"/>
</dbReference>
<dbReference type="SUPFAM" id="SSF49354">
    <property type="entry name" value="PapD-like"/>
    <property type="match status" value="1"/>
</dbReference>
<dbReference type="Proteomes" id="UP000254052">
    <property type="component" value="Unassembled WGS sequence"/>
</dbReference>
<dbReference type="InterPro" id="IPR001829">
    <property type="entry name" value="Pili_assmbl_chaperone_bac"/>
</dbReference>
<dbReference type="InterPro" id="IPR013783">
    <property type="entry name" value="Ig-like_fold"/>
</dbReference>
<dbReference type="FunFam" id="2.60.40.10:FF:000458">
    <property type="entry name" value="Molecular chaperone FimC"/>
    <property type="match status" value="1"/>
</dbReference>
<dbReference type="EMBL" id="AASVQO010000019">
    <property type="protein sequence ID" value="EFH3675731.1"/>
    <property type="molecule type" value="Genomic_DNA"/>
</dbReference>
<reference evidence="37" key="30">
    <citation type="submission" date="2023-07" db="EMBL/GenBank/DDBJ databases">
        <title>High risk of intestinal colonization with ESBL-producing Escherichia coli among soldiers of military contingents in specific geographic regions.</title>
        <authorList>
            <person name="Literacka E."/>
        </authorList>
    </citation>
    <scope>NUCLEOTIDE SEQUENCE</scope>
    <source>
        <strain evidence="37">66</strain>
    </source>
</reference>
<reference evidence="52 70" key="8">
    <citation type="submission" date="2018-07" db="EMBL/GenBank/DDBJ databases">
        <title>Whole Genome Sequence Analysis of Avian Pathogenic E. coli - An Australian Perspective.</title>
        <authorList>
            <person name="Cummins M.L."/>
            <person name="Reid C.J."/>
            <person name="Roy Chowdhury P."/>
            <person name="Bushell R."/>
            <person name="Esbert N."/>
            <person name="Tivendale K.A."/>
            <person name="Noormohammadi A.H."/>
            <person name="Islam S."/>
            <person name="Marenda M.S."/>
            <person name="Browning G.F."/>
            <person name="Markham P.F."/>
            <person name="Djordjevic S.P."/>
        </authorList>
    </citation>
    <scope>NUCLEOTIDE SEQUENCE [LARGE SCALE GENOMIC DNA]</scope>
    <source>
        <strain evidence="52 70">AVC211</strain>
    </source>
</reference>
<reference evidence="42 82" key="16">
    <citation type="submission" date="2019-12" db="EMBL/GenBank/DDBJ databases">
        <title>Enteriobacteria Tanzani isolates_10434.</title>
        <authorList>
            <person name="Subbiah M."/>
            <person name="Call D."/>
        </authorList>
    </citation>
    <scope>NUCLEOTIDE SEQUENCE [LARGE SCALE GENOMIC DNA]</scope>
    <source>
        <strain evidence="42 82">10434wD1</strain>
    </source>
</reference>
<dbReference type="EMBL" id="DABHXT010000041">
    <property type="protein sequence ID" value="HAJ5960565.1"/>
    <property type="molecule type" value="Genomic_DNA"/>
</dbReference>
<evidence type="ECO:0000313" key="81">
    <source>
        <dbReference type="Proteomes" id="UP000321295"/>
    </source>
</evidence>
<evidence type="ECO:0000313" key="85">
    <source>
        <dbReference type="Proteomes" id="UP000486847"/>
    </source>
</evidence>
<reference evidence="30" key="15">
    <citation type="submission" date="2019-11" db="EMBL/GenBank/DDBJ databases">
        <authorList>
            <consortium name="NCBI Pathogen Detection Project"/>
        </authorList>
    </citation>
    <scope>NUCLEOTIDE SEQUENCE</scope>
    <source>
        <strain evidence="28">AMC_487</strain>
        <strain evidence="29">EC00618</strain>
        <strain evidence="30">Ecoli[ST-219]</strain>
        <strain evidence="32">Escherichia coli</strain>
        <strain evidence="31">EuSCAPE_DE065</strain>
    </source>
</reference>
<dbReference type="EMBL" id="WUIY01000027">
    <property type="protein sequence ID" value="MXI74286.1"/>
    <property type="molecule type" value="Genomic_DNA"/>
</dbReference>
<protein>
    <submittedName>
        <fullName evidence="11 53">Fimbrial chaperone</fullName>
    </submittedName>
    <submittedName>
        <fullName evidence="31 33">Molecular chaperone</fullName>
    </submittedName>
    <submittedName>
        <fullName evidence="12">Type 1 fimbria chaperone FimC</fullName>
    </submittedName>
    <submittedName>
        <fullName evidence="14">Type 1 fimbriae chaperone FimC</fullName>
    </submittedName>
</protein>
<evidence type="ECO:0000313" key="21">
    <source>
        <dbReference type="EMBL" id="EFH0367559.1"/>
    </source>
</evidence>
<evidence type="ECO:0000313" key="80">
    <source>
        <dbReference type="Proteomes" id="UP000277930"/>
    </source>
</evidence>
<evidence type="ECO:0000313" key="29">
    <source>
        <dbReference type="EMBL" id="HAJ0835283.1"/>
    </source>
</evidence>
<dbReference type="EMBL" id="JABUPU010000024">
    <property type="protein sequence ID" value="NYP86901.1"/>
    <property type="molecule type" value="Genomic_DNA"/>
</dbReference>
<dbReference type="Proteomes" id="UP000271797">
    <property type="component" value="Chromosome"/>
</dbReference>
<evidence type="ECO:0000256" key="6">
    <source>
        <dbReference type="ARBA" id="ARBA00023186"/>
    </source>
</evidence>
<dbReference type="Proteomes" id="UP001190091">
    <property type="component" value="Unassembled WGS sequence"/>
</dbReference>
<evidence type="ECO:0000313" key="34">
    <source>
        <dbReference type="EMBL" id="MBA7717699.1"/>
    </source>
</evidence>
<evidence type="ECO:0000313" key="88">
    <source>
        <dbReference type="Proteomes" id="UP000514754"/>
    </source>
</evidence>
<dbReference type="EMBL" id="LDYI01000173">
    <property type="protein sequence ID" value="KPO04192.1"/>
    <property type="molecule type" value="Genomic_DNA"/>
</dbReference>
<reference evidence="51 103" key="27">
    <citation type="submission" date="2020-12" db="EMBL/GenBank/DDBJ databases">
        <title>FDA dAtabase for Regulatory Grade micrObial Sequences (FDA-ARGOS): Supporting development and validation of Infectious Disease Dx tests.</title>
        <authorList>
            <person name="Sproer C."/>
            <person name="Gronow S."/>
            <person name="Severitt S."/>
            <person name="Schroder I."/>
            <person name="Tallon L."/>
            <person name="Sadzewicz L."/>
            <person name="Zhao X."/>
            <person name="Boylan J."/>
            <person name="Ott S."/>
            <person name="Bowen H."/>
            <person name="Vavikolanu K."/>
            <person name="Mehta A."/>
            <person name="Aluvathingal J."/>
            <person name="Nadendla S."/>
            <person name="Lowell S."/>
            <person name="Myers T."/>
            <person name="Yan Y."/>
            <person name="Sichtig H."/>
        </authorList>
    </citation>
    <scope>NUCLEOTIDE SEQUENCE [LARGE SCALE GENOMIC DNA]</scope>
    <source>
        <strain evidence="51 103">FDAARGOS_945</strain>
    </source>
</reference>
<dbReference type="Proteomes" id="UP000531813">
    <property type="component" value="Unassembled WGS sequence"/>
</dbReference>
<evidence type="ECO:0000313" key="40">
    <source>
        <dbReference type="EMBL" id="MTE90040.1"/>
    </source>
</evidence>
<evidence type="ECO:0000313" key="69">
    <source>
        <dbReference type="Proteomes" id="UP000250385"/>
    </source>
</evidence>
<evidence type="ECO:0000313" key="12">
    <source>
        <dbReference type="EMBL" id="CAK1207473.1"/>
    </source>
</evidence>
<reference evidence="64" key="29">
    <citation type="journal article" date="2023" name="Front. Microbiol.">
        <title>Virotyping and genetic antimicrobial susceptibility testing of porcine ETEC/STEC strains and associated plasmid types.</title>
        <authorList>
            <person name="Vereecke N."/>
            <person name="Van Hoorde S."/>
            <person name="Sperling D."/>
            <person name="Theuns S."/>
            <person name="Devriendt B."/>
            <person name="Cox E."/>
        </authorList>
    </citation>
    <scope>NUCLEOTIDE SEQUENCE</scope>
    <source>
        <strain evidence="64">ETEC4085</strain>
    </source>
</reference>
<reference evidence="40 85" key="13">
    <citation type="submission" date="2019-10" db="EMBL/GenBank/DDBJ databases">
        <title>Comparative genomic analysis of antimicrobial resistant Escherichia coli of diverse origin.</title>
        <authorList>
            <person name="Ghatak S."/>
            <person name="Milton A.P."/>
            <person name="Rhetso K."/>
            <person name="Purkait D."/>
            <person name="Das S."/>
            <person name="Puro K.-U."/>
            <person name="Shakuntala I."/>
            <person name="Sen A."/>
            <person name="Sanjukta R."/>
            <person name="Priya G.B."/>
            <person name="Mawlong M."/>
            <person name="Lyngdoh V."/>
            <person name="Rynghang J."/>
            <person name="Mawphlang B.L."/>
        </authorList>
    </citation>
    <scope>NUCLEOTIDE SEQUENCE [LARGE SCALE GENOMIC DNA]</scope>
    <source>
        <strain evidence="40 85">SE161</strain>
    </source>
</reference>
<dbReference type="Proteomes" id="UP000436482">
    <property type="component" value="Unassembled WGS sequence"/>
</dbReference>
<dbReference type="Gene3D" id="2.60.40.10">
    <property type="entry name" value="Immunoglobulins"/>
    <property type="match status" value="2"/>
</dbReference>
<evidence type="ECO:0000313" key="20">
    <source>
        <dbReference type="EMBL" id="EFF8954980.1"/>
    </source>
</evidence>
<dbReference type="EMBL" id="AASEBA010000037">
    <property type="protein sequence ID" value="EFC9751216.1"/>
    <property type="molecule type" value="Genomic_DNA"/>
</dbReference>
<evidence type="ECO:0000313" key="102">
    <source>
        <dbReference type="Proteomes" id="UP000587626"/>
    </source>
</evidence>
<evidence type="ECO:0000259" key="10">
    <source>
        <dbReference type="Pfam" id="PF02753"/>
    </source>
</evidence>
<dbReference type="Proteomes" id="UP000629265">
    <property type="component" value="Unassembled WGS sequence"/>
</dbReference>
<evidence type="ECO:0000313" key="65">
    <source>
        <dbReference type="Proteomes" id="UP000050556"/>
    </source>
</evidence>
<evidence type="ECO:0000313" key="26">
    <source>
        <dbReference type="EMBL" id="EFM7862419.1"/>
    </source>
</evidence>
<dbReference type="AlphaFoldDB" id="A0A023LBH3"/>
<evidence type="ECO:0000313" key="35">
    <source>
        <dbReference type="EMBL" id="MBE0977585.1"/>
    </source>
</evidence>
<reference evidence="78 80" key="9">
    <citation type="submission" date="2018-12" db="EMBL/GenBank/DDBJ databases">
        <authorList>
            <consortium name="Pathogen Informatics"/>
        </authorList>
    </citation>
    <scope>NUCLEOTIDE SEQUENCE [LARGE SCALE GENOMIC DNA]</scope>
    <source>
        <strain evidence="61 78">NCTC9044</strain>
        <strain evidence="62 80">NCTC9702</strain>
    </source>
</reference>
<dbReference type="EMBL" id="MPAF01000040">
    <property type="protein sequence ID" value="OOK25734.1"/>
    <property type="molecule type" value="Genomic_DNA"/>
</dbReference>
<dbReference type="Pfam" id="PF00345">
    <property type="entry name" value="PapD_N"/>
    <property type="match status" value="1"/>
</dbReference>
<evidence type="ECO:0000313" key="73">
    <source>
        <dbReference type="Proteomes" id="UP000254219"/>
    </source>
</evidence>
<dbReference type="EMBL" id="CP057906">
    <property type="protein sequence ID" value="QMO40526.1"/>
    <property type="molecule type" value="Genomic_DNA"/>
</dbReference>
<dbReference type="Proteomes" id="UP000587626">
    <property type="component" value="Unassembled WGS sequence"/>
</dbReference>
<reference evidence="36" key="28">
    <citation type="submission" date="2022-08" db="EMBL/GenBank/DDBJ databases">
        <title>Genome sequencing of human pathogens.</title>
        <authorList>
            <person name="Cao X."/>
        </authorList>
    </citation>
    <scope>NUCLEOTIDE SEQUENCE</scope>
    <source>
        <strain evidence="36">EC16126</strain>
    </source>
</reference>
<evidence type="ECO:0000256" key="5">
    <source>
        <dbReference type="ARBA" id="ARBA00022764"/>
    </source>
</evidence>
<evidence type="ECO:0000313" key="67">
    <source>
        <dbReference type="Proteomes" id="UP000188855"/>
    </source>
</evidence>
<dbReference type="Proteomes" id="UP000254495">
    <property type="component" value="Unassembled WGS sequence"/>
</dbReference>
<dbReference type="EMBL" id="JACZOI010000020">
    <property type="protein sequence ID" value="MBE0977585.1"/>
    <property type="molecule type" value="Genomic_DNA"/>
</dbReference>
<evidence type="ECO:0000313" key="104">
    <source>
        <dbReference type="Proteomes" id="UP000629265"/>
    </source>
</evidence>
<evidence type="ECO:0000313" key="57">
    <source>
        <dbReference type="EMBL" id="STJ56228.1"/>
    </source>
</evidence>
<evidence type="ECO:0000313" key="74">
    <source>
        <dbReference type="Proteomes" id="UP000254495"/>
    </source>
</evidence>
<evidence type="ECO:0000313" key="47">
    <source>
        <dbReference type="EMBL" id="OOK25734.1"/>
    </source>
</evidence>
<feature type="signal peptide" evidence="8">
    <location>
        <begin position="1"/>
        <end position="23"/>
    </location>
</feature>
<dbReference type="Proteomes" id="UP000845800">
    <property type="component" value="Unassembled WGS sequence"/>
</dbReference>
<dbReference type="EMBL" id="AASFZR010000200">
    <property type="protein sequence ID" value="EFB4535814.1"/>
    <property type="molecule type" value="Genomic_DNA"/>
</dbReference>
<evidence type="ECO:0000313" key="30">
    <source>
        <dbReference type="EMBL" id="HAJ5151914.1"/>
    </source>
</evidence>
<dbReference type="EMBL" id="AASOHJ010000004">
    <property type="protein sequence ID" value="EFE8672455.1"/>
    <property type="molecule type" value="Genomic_DNA"/>
</dbReference>
<evidence type="ECO:0000313" key="15">
    <source>
        <dbReference type="EMBL" id="EFB3616735.1"/>
    </source>
</evidence>
<dbReference type="Proteomes" id="UP000184277">
    <property type="component" value="Unassembled WGS sequence"/>
</dbReference>
<evidence type="ECO:0000313" key="70">
    <source>
        <dbReference type="Proteomes" id="UP000253687"/>
    </source>
</evidence>
<evidence type="ECO:0000313" key="48">
    <source>
        <dbReference type="EMBL" id="OZP01568.1"/>
    </source>
</evidence>
<dbReference type="Proteomes" id="UP000188967">
    <property type="component" value="Unassembled WGS sequence"/>
</dbReference>
<dbReference type="Proteomes" id="UP000524010">
    <property type="component" value="Unassembled WGS sequence"/>
</dbReference>
<dbReference type="Proteomes" id="UP000775646">
    <property type="component" value="Unassembled WGS sequence"/>
</dbReference>
<dbReference type="Proteomes" id="UP000543252">
    <property type="component" value="Unassembled WGS sequence"/>
</dbReference>
<evidence type="ECO:0000256" key="3">
    <source>
        <dbReference type="ARBA" id="ARBA00022558"/>
    </source>
</evidence>
<evidence type="ECO:0000256" key="1">
    <source>
        <dbReference type="ARBA" id="ARBA00004418"/>
    </source>
</evidence>
<dbReference type="EMBL" id="AP023197">
    <property type="protein sequence ID" value="BCG37984.1"/>
    <property type="molecule type" value="Genomic_DNA"/>
</dbReference>
<evidence type="ECO:0000313" key="99">
    <source>
        <dbReference type="Proteomes" id="UP000542214"/>
    </source>
</evidence>
<evidence type="ECO:0000313" key="56">
    <source>
        <dbReference type="EMBL" id="STJ12814.1"/>
    </source>
</evidence>
<dbReference type="Proteomes" id="UP000567387">
    <property type="component" value="Unassembled WGS sequence"/>
</dbReference>
<dbReference type="Proteomes" id="UP000533482">
    <property type="component" value="Unassembled WGS sequence"/>
</dbReference>
<evidence type="ECO:0000313" key="51">
    <source>
        <dbReference type="EMBL" id="QPR03987.1"/>
    </source>
</evidence>
<reference evidence="39 84" key="10">
    <citation type="journal article" date="2019" name="Microorganisms">
        <title>Characteristics of Carbapenem-Resistant and Colistin-Resistant Escherichia coli Co-Producing NDM-1 and MCR-1 from Pig Farms in China.</title>
        <authorList>
            <person name="Peng Z."/>
            <person name="Li X."/>
            <person name="Hu Z."/>
            <person name="Li Z."/>
            <person name="Lv Y."/>
            <person name="Lei M."/>
            <person name="Wu B."/>
            <person name="Chen H."/>
            <person name="Wang X."/>
        </authorList>
    </citation>
    <scope>NUCLEOTIDE SEQUENCE [LARGE SCALE GENOMIC DNA]</scope>
    <source>
        <strain evidence="39 84">RXD010</strain>
    </source>
</reference>
<dbReference type="EMBL" id="AASWOY010000044">
    <property type="protein sequence ID" value="EFH6650445.1"/>
    <property type="molecule type" value="Genomic_DNA"/>
</dbReference>
<evidence type="ECO:0000313" key="11">
    <source>
        <dbReference type="EMBL" id="BCG37984.1"/>
    </source>
</evidence>
<reference evidence="41 83" key="17">
    <citation type="submission" date="2019-12" db="EMBL/GenBank/DDBJ databases">
        <title>Enteriobacteria Tanzani isolates_8377-8380.</title>
        <authorList>
            <person name="Subbiah M."/>
            <person name="Call D."/>
        </authorList>
    </citation>
    <scope>NUCLEOTIDE SEQUENCE [LARGE SCALE GENOMIC DNA]</scope>
    <source>
        <strain evidence="41 83">8379wE6</strain>
    </source>
</reference>
<evidence type="ECO:0000313" key="95">
    <source>
        <dbReference type="Proteomes" id="UP000532204"/>
    </source>
</evidence>
<gene>
    <name evidence="14" type="primary">fimC</name>
    <name evidence="11" type="synonym">sfmC</name>
    <name evidence="33" type="ORF">ACU57_25760</name>
    <name evidence="26" type="ORF">B6R15_003722</name>
    <name evidence="25" type="ORF">BCB93_000970</name>
    <name evidence="21" type="ORF">BGM66_004059</name>
    <name evidence="45" type="ORF">BK383_17575</name>
    <name evidence="47" type="ORF">BMT91_19170</name>
    <name evidence="20" type="ORF">BTB68_002957</name>
    <name evidence="46" type="ORF">BXT93_14530</name>
    <name evidence="16" type="ORF">C0P57_005228</name>
    <name evidence="13" type="ORF">C2R31_004469</name>
    <name evidence="48" type="ORF">CG702_19300</name>
    <name evidence="17" type="ORF">CTR35_003202</name>
    <name evidence="38" type="ORF">D9D43_06595</name>
    <name evidence="52" type="ORF">DTL43_24030</name>
    <name evidence="39" type="ORF">E4K51_19395</name>
    <name evidence="18" type="ORF">E6D34_18470</name>
    <name evidence="19" type="ORF">F7N46_04765</name>
    <name evidence="22" type="ORF">F9461_21370</name>
    <name evidence="40" type="ORF">F9B07_14555</name>
    <name evidence="12" type="ORF">FGAF848_07730</name>
    <name evidence="14" type="ORF">FIJ20_04115</name>
    <name evidence="15" type="ORF">FPS11_17745</name>
    <name evidence="60" type="ORF">FV293_23840</name>
    <name evidence="44" type="ORF">G4A38_17730</name>
    <name evidence="43" type="ORF">G4A47_17120</name>
    <name evidence="24" type="ORF">GNW61_17085</name>
    <name evidence="23" type="ORF">GOP25_19990</name>
    <name evidence="41" type="ORF">GP979_18290</name>
    <name evidence="42" type="ORF">GRW05_08345</name>
    <name evidence="28" type="ORF">HJQ60_004257</name>
    <name evidence="29" type="ORF">HL563_16290</name>
    <name evidence="30" type="ORF">HLZ50_18030</name>
    <name evidence="31" type="ORF">HMV95_20230</name>
    <name evidence="34" type="ORF">HV209_03580</name>
    <name evidence="50" type="ORF">HVW43_09535</name>
    <name evidence="49" type="ORF">HX136_18850</name>
    <name evidence="51" type="ORF">I6H02_20665</name>
    <name evidence="63" type="ORF">IDONEFKE_04142</name>
    <name evidence="35" type="ORF">IH772_09770</name>
    <name evidence="32" type="ORF">J0541_004028</name>
    <name evidence="53" type="ORF">NCTC10279_05353</name>
    <name evidence="59" type="ORF">NCTC10429_06094</name>
    <name evidence="55" type="ORF">NCTC11112_03987</name>
    <name evidence="54" type="ORF">NCTC11181_00954</name>
    <name evidence="61" type="ORF">NCTC9044_03704</name>
    <name evidence="57" type="ORF">NCTC9045_04204</name>
    <name evidence="56" type="ORF">NCTC9077_04586</name>
    <name evidence="62" type="ORF">NCTC9702_04289</name>
    <name evidence="58" type="ORF">NCTC9962_02818</name>
    <name evidence="36" type="ORF">NY836_31865</name>
    <name evidence="27" type="ORF">P6223_005021</name>
    <name evidence="37" type="ORF">Q2V20_13795</name>
    <name evidence="64" type="ORF">QDW62_19640</name>
    <name evidence="11" type="ORF">TUM18780_31460</name>
</gene>
<dbReference type="EMBL" id="CACRYR010000244">
    <property type="protein sequence ID" value="VZR37877.1"/>
    <property type="molecule type" value="Genomic_DNA"/>
</dbReference>
<evidence type="ECO:0000313" key="79">
    <source>
        <dbReference type="Proteomes" id="UP000272336"/>
    </source>
</evidence>
<reference evidence="14 90" key="11">
    <citation type="submission" date="2019-06" db="EMBL/GenBank/DDBJ databases">
        <authorList>
            <consortium name="NARMS: The National Antimicrobial Resistance Monitoring System"/>
        </authorList>
    </citation>
    <scope>NUCLEOTIDE SEQUENCE [LARGE SCALE GENOMIC DNA]</scope>
    <source>
        <strain evidence="38 79">CVM N17EC0060</strain>
        <strain evidence="18 95">CVM N18EC122</strain>
        <strain evidence="22 97">CVM N19EC0189</strain>
        <strain evidence="17 98">FSIS11705178</strain>
        <strain evidence="16 99">FSIS11706358</strain>
        <strain evidence="14 90">FSIS11921886</strain>
        <strain evidence="19 96">FSIS11923834</strain>
    </source>
</reference>
<dbReference type="PROSITE" id="PS00635">
    <property type="entry name" value="PILI_CHAPERONE"/>
    <property type="match status" value="1"/>
</dbReference>
<keyword evidence="6 7" id="KW-0143">Chaperone</keyword>
<evidence type="ECO:0000313" key="37">
    <source>
        <dbReference type="EMBL" id="MDO2575218.1"/>
    </source>
</evidence>
<evidence type="ECO:0000313" key="62">
    <source>
        <dbReference type="EMBL" id="VED36980.1"/>
    </source>
</evidence>
<evidence type="ECO:0000313" key="16">
    <source>
        <dbReference type="EMBL" id="EFB4535814.1"/>
    </source>
</evidence>
<feature type="chain" id="PRO_5015026068" evidence="8">
    <location>
        <begin position="24"/>
        <end position="230"/>
    </location>
</feature>
<dbReference type="EMBL" id="NNAK01000054">
    <property type="protein sequence ID" value="OZP01568.1"/>
    <property type="molecule type" value="Genomic_DNA"/>
</dbReference>
<dbReference type="EMBL" id="WTQQ01000356">
    <property type="protein sequence ID" value="MWR90224.1"/>
    <property type="molecule type" value="Genomic_DNA"/>
</dbReference>
<dbReference type="Proteomes" id="UP000594864">
    <property type="component" value="Chromosome"/>
</dbReference>
<dbReference type="InterPro" id="IPR018046">
    <property type="entry name" value="Pili_assmbl_chaperone_CS"/>
</dbReference>
<evidence type="ECO:0000313" key="24">
    <source>
        <dbReference type="EMBL" id="EFH6650445.1"/>
    </source>
</evidence>
<dbReference type="SUPFAM" id="SSF49584">
    <property type="entry name" value="Periplasmic chaperone C-domain"/>
    <property type="match status" value="1"/>
</dbReference>
<evidence type="ECO:0000313" key="44">
    <source>
        <dbReference type="EMBL" id="NYQ40411.1"/>
    </source>
</evidence>
<dbReference type="EMBL" id="AASFMQ010000026">
    <property type="protein sequence ID" value="EFB3616735.1"/>
    <property type="molecule type" value="Genomic_DNA"/>
</dbReference>
<dbReference type="Proteomes" id="UP000530628">
    <property type="component" value="Unassembled WGS sequence"/>
</dbReference>
<evidence type="ECO:0000313" key="50">
    <source>
        <dbReference type="EMBL" id="QMO40526.1"/>
    </source>
</evidence>
<dbReference type="Pfam" id="PF02753">
    <property type="entry name" value="PapD_C"/>
    <property type="match status" value="1"/>
</dbReference>
<reference evidence="45 66" key="2">
    <citation type="submission" date="2016-10" db="EMBL/GenBank/DDBJ databases">
        <title>Comprehensive resistome analysis reveals the prevalence of NDM and MCR-1 in Chinese poultry production.</title>
        <authorList>
            <person name="Wang Y."/>
            <person name="Zhang R."/>
            <person name="Li J."/>
            <person name="Wu Z."/>
            <person name="Wenjuan Y."/>
            <person name="Schwarz S."/>
            <person name="Tyrrell J."/>
            <person name="Zheng Y."/>
            <person name="Wang S."/>
            <person name="Shen Z."/>
            <person name="Liu Z."/>
            <person name="Lei L."/>
            <person name="Li M."/>
            <person name="Zhang Q."/>
            <person name="Wu C."/>
            <person name="Zhang Q."/>
            <person name="Wu Y."/>
            <person name="Walsh T."/>
            <person name="Shen J."/>
        </authorList>
    </citation>
    <scope>NUCLEOTIDE SEQUENCE [LARGE SCALE GENOMIC DNA]</scope>
    <source>
        <strain evidence="45 66">570</strain>
    </source>
</reference>
<evidence type="ECO:0000313" key="93">
    <source>
        <dbReference type="Proteomes" id="UP000530628"/>
    </source>
</evidence>
<reference evidence="35" key="26">
    <citation type="submission" date="2020-09" db="EMBL/GenBank/DDBJ databases">
        <title>Emerging polyconal dissemination of OXA-244-producing E. coli in France.</title>
        <authorList>
            <person name="Emeraud C."/>
            <person name="Girlich D."/>
            <person name="Bonnin R.A."/>
            <person name="Jousset A.B."/>
            <person name="Naas T."/>
            <person name="Dortet L."/>
        </authorList>
    </citation>
    <scope>NUCLEOTIDE SEQUENCE</scope>
    <source>
        <strain evidence="35">225E3</strain>
    </source>
</reference>
<evidence type="ECO:0000313" key="76">
    <source>
        <dbReference type="Proteomes" id="UP000254817"/>
    </source>
</evidence>
<dbReference type="Proteomes" id="UP000640866">
    <property type="component" value="Unassembled WGS sequence"/>
</dbReference>
<dbReference type="EMBL" id="CP065611">
    <property type="protein sequence ID" value="QPR03987.1"/>
    <property type="molecule type" value="Genomic_DNA"/>
</dbReference>
<evidence type="ECO:0000313" key="14">
    <source>
        <dbReference type="EMBL" id="EFB2191414.1"/>
    </source>
</evidence>
<evidence type="ECO:0000313" key="71">
    <source>
        <dbReference type="Proteomes" id="UP000254052"/>
    </source>
</evidence>
<reference evidence="48 77" key="5">
    <citation type="submission" date="2017-07" db="EMBL/GenBank/DDBJ databases">
        <authorList>
            <person name="Zhi S."/>
            <person name="Banting G."/>
            <person name="Neumann N."/>
        </authorList>
    </citation>
    <scope>NUCLEOTIDE SEQUENCE [LARGE SCALE GENOMIC DNA]</scope>
    <source>
        <strain evidence="48 77">WW41</strain>
    </source>
</reference>
<evidence type="ECO:0000313" key="82">
    <source>
        <dbReference type="Proteomes" id="UP000436141"/>
    </source>
</evidence>
<keyword evidence="5" id="KW-0574">Periplasm</keyword>
<proteinExistence type="inferred from homology"/>
<evidence type="ECO:0000313" key="19">
    <source>
        <dbReference type="EMBL" id="EFE8672455.1"/>
    </source>
</evidence>
<evidence type="ECO:0000313" key="33">
    <source>
        <dbReference type="EMBL" id="KPO04192.1"/>
    </source>
</evidence>
<evidence type="ECO:0000313" key="42">
    <source>
        <dbReference type="EMBL" id="MXI74286.1"/>
    </source>
</evidence>
<evidence type="ECO:0000313" key="92">
    <source>
        <dbReference type="Proteomes" id="UP000524010"/>
    </source>
</evidence>
<dbReference type="PRINTS" id="PR00969">
    <property type="entry name" value="CHAPERONPILI"/>
</dbReference>
<evidence type="ECO:0000313" key="63">
    <source>
        <dbReference type="EMBL" id="VZR37877.1"/>
    </source>
</evidence>
<dbReference type="EMBL" id="CP058571">
    <property type="protein sequence ID" value="QLG58710.1"/>
    <property type="molecule type" value="Genomic_DNA"/>
</dbReference>
<evidence type="ECO:0000313" key="61">
    <source>
        <dbReference type="EMBL" id="VED12855.1"/>
    </source>
</evidence>
<dbReference type="EMBL" id="UGCU01000001">
    <property type="protein sequence ID" value="STJ12814.1"/>
    <property type="molecule type" value="Genomic_DNA"/>
</dbReference>
<reference evidence="28" key="6">
    <citation type="journal article" date="2018" name="Genome Biol.">
        <title>SKESA: strategic k-mer extension for scrupulous assemblies.</title>
        <authorList>
            <person name="Souvorov A."/>
            <person name="Agarwala R."/>
            <person name="Lipman D.J."/>
        </authorList>
    </citation>
    <scope>NUCLEOTIDE SEQUENCE [LARGE SCALE GENOMIC DNA]</scope>
    <source>
        <strain evidence="28">AMC_487</strain>
        <strain evidence="29">EC00618</strain>
        <strain>ecoli[ST-219]</strain>
        <strain evidence="30">Ecoli[ST-219]</strain>
        <strain evidence="32">Escherichia coli</strain>
        <strain evidence="31">EuSCAPE_DE065</strain>
    </source>
</reference>
<dbReference type="Proteomes" id="UP000460351">
    <property type="component" value="Unassembled WGS sequence"/>
</dbReference>
<evidence type="ECO:0000313" key="72">
    <source>
        <dbReference type="Proteomes" id="UP000254088"/>
    </source>
</evidence>
<reference evidence="25" key="21">
    <citation type="submission" date="2020-02" db="EMBL/GenBank/DDBJ databases">
        <authorList>
            <consortium name="GenomeTrakr network: Whole genome sequencing for foodborne pathogen traceback"/>
        </authorList>
    </citation>
    <scope>NUCLEOTIDE SEQUENCE</scope>
    <source>
        <strain evidence="25">CFSAN046653</strain>
        <strain evidence="26 102">NC_STEC194</strain>
        <strain evidence="15 100">PSU-1859</strain>
        <strain evidence="24 93">PSU-2072</strain>
        <strain evidence="23 94">PSU-2243</strain>
    </source>
</reference>
<dbReference type="Proteomes" id="UP000542214">
    <property type="component" value="Unassembled WGS sequence"/>
</dbReference>
<dbReference type="EMBL" id="AASCBU010000030">
    <property type="protein sequence ID" value="EFA8786539.1"/>
    <property type="molecule type" value="Genomic_DNA"/>
</dbReference>
<dbReference type="EMBL" id="VRXD01000047">
    <property type="protein sequence ID" value="TXQ30019.1"/>
    <property type="molecule type" value="Genomic_DNA"/>
</dbReference>
<dbReference type="Proteomes" id="UP001179946">
    <property type="component" value="Chromosome"/>
</dbReference>
<dbReference type="Proteomes" id="UP000254503">
    <property type="component" value="Unassembled WGS sequence"/>
</dbReference>
<dbReference type="EMBL" id="UFYN01000002">
    <property type="protein sequence ID" value="STD35902.1"/>
    <property type="molecule type" value="Genomic_DNA"/>
</dbReference>
<accession>A0A023LBH3</accession>
<evidence type="ECO:0000313" key="39">
    <source>
        <dbReference type="EMBL" id="MQS32278.1"/>
    </source>
</evidence>
<dbReference type="PANTHER" id="PTHR30251">
    <property type="entry name" value="PILUS ASSEMBLY CHAPERONE"/>
    <property type="match status" value="1"/>
</dbReference>
<dbReference type="Proteomes" id="UP001173661">
    <property type="component" value="Unassembled WGS sequence"/>
</dbReference>
<dbReference type="Proteomes" id="UP000870292">
    <property type="component" value="Unassembled WGS sequence"/>
</dbReference>
<dbReference type="EMBL" id="MOKI01000038">
    <property type="protein sequence ID" value="OJR53345.1"/>
    <property type="molecule type" value="Genomic_DNA"/>
</dbReference>
<dbReference type="EMBL" id="QOGZ01000048">
    <property type="protein sequence ID" value="RDA32795.1"/>
    <property type="molecule type" value="Genomic_DNA"/>
</dbReference>
<keyword evidence="4 8" id="KW-0732">Signal</keyword>
<dbReference type="Proteomes" id="UP000250385">
    <property type="component" value="Unassembled WGS sequence"/>
</dbReference>
<dbReference type="InterPro" id="IPR050643">
    <property type="entry name" value="Periplasmic_pilus_chap"/>
</dbReference>
<reference evidence="47 67" key="3">
    <citation type="submission" date="2016-10" db="EMBL/GenBank/DDBJ databases">
        <title>Whole genome sequences of antibiotic resistant commensal Escherichia coli from healthy Australian adults.</title>
        <authorList>
            <person name="Moran R.A."/>
            <person name="Anantham S."/>
            <person name="Nigro S.J."/>
            <person name="Holt K.E."/>
            <person name="Hall R.M."/>
        </authorList>
    </citation>
    <scope>NUCLEOTIDE SEQUENCE [LARGE SCALE GENOMIC DNA]</scope>
    <source>
        <strain evidence="47 67">2.3-R4</strain>
    </source>
</reference>
<evidence type="ECO:0000313" key="52">
    <source>
        <dbReference type="EMBL" id="RDA32795.1"/>
    </source>
</evidence>
<dbReference type="EMBL" id="ABLFQU030000079">
    <property type="protein sequence ID" value="EMM0028341.1"/>
    <property type="molecule type" value="Genomic_DNA"/>
</dbReference>
<dbReference type="EMBL" id="DABGKZ010000030">
    <property type="protein sequence ID" value="HAJ5151914.1"/>
    <property type="molecule type" value="Genomic_DNA"/>
</dbReference>
<evidence type="ECO:0000313" key="22">
    <source>
        <dbReference type="EMBL" id="EFH3675731.1"/>
    </source>
</evidence>
<dbReference type="Proteomes" id="UP000540485">
    <property type="component" value="Unassembled WGS sequence"/>
</dbReference>
<evidence type="ECO:0000313" key="36">
    <source>
        <dbReference type="EMBL" id="MDA4181858.1"/>
    </source>
</evidence>
<evidence type="ECO:0000313" key="86">
    <source>
        <dbReference type="Proteomes" id="UP000509260"/>
    </source>
</evidence>
<evidence type="ECO:0000313" key="23">
    <source>
        <dbReference type="EMBL" id="EFH5894485.1"/>
    </source>
</evidence>
<evidence type="ECO:0000313" key="46">
    <source>
        <dbReference type="EMBL" id="ONG34222.1"/>
    </source>
</evidence>
<evidence type="ECO:0000313" key="43">
    <source>
        <dbReference type="EMBL" id="NYP86901.1"/>
    </source>
</evidence>
<reference evidence="49" key="18">
    <citation type="journal article" date="2020" name="Int. J. Antimicrob. Agents">
        <title>Identification and characterisation of fosfomycin resistance in Escherichia coli urinary tract infection isolates from Australia.</title>
        <authorList>
            <person name="Mowlaboccus S."/>
            <person name="Daley D."/>
            <person name="Pang S."/>
            <person name="Gottlieb T."/>
            <person name="Merlino J."/>
            <person name="Nimmo G.R."/>
            <person name="George N."/>
            <person name="Korman T.M."/>
            <person name="Streitberg R."/>
            <person name="Robson J."/>
            <person name="Peachey G."/>
            <person name="Collignon P."/>
            <person name="Bradbury S."/>
            <person name="Colombi E."/>
            <person name="Ramsay J.P."/>
            <person name="Rogers B.A."/>
            <person name="Coombs G.W."/>
        </authorList>
    </citation>
    <scope>NUCLEOTIDE SEQUENCE</scope>
    <source>
        <strain evidence="49">EC2</strain>
    </source>
</reference>
<dbReference type="InterPro" id="IPR008962">
    <property type="entry name" value="PapD-like_sf"/>
</dbReference>
<evidence type="ECO:0000313" key="18">
    <source>
        <dbReference type="EMBL" id="EFC9751216.1"/>
    </source>
</evidence>
<dbReference type="Proteomes" id="UP000521991">
    <property type="component" value="Unassembled WGS sequence"/>
</dbReference>
<evidence type="ECO:0000313" key="89">
    <source>
        <dbReference type="Proteomes" id="UP000517067"/>
    </source>
</evidence>
<dbReference type="Proteomes" id="UP000272336">
    <property type="component" value="Unassembled WGS sequence"/>
</dbReference>
<dbReference type="EMBL" id="AASURL010000085">
    <property type="protein sequence ID" value="EFH0367559.1"/>
    <property type="molecule type" value="Genomic_DNA"/>
</dbReference>
<dbReference type="EMBL" id="JABXPW010000001">
    <property type="protein sequence ID" value="MBA7717699.1"/>
    <property type="molecule type" value="Genomic_DNA"/>
</dbReference>
<evidence type="ECO:0000313" key="28">
    <source>
        <dbReference type="EMBL" id="HAI5334205.1"/>
    </source>
</evidence>
<dbReference type="Proteomes" id="UP000532204">
    <property type="component" value="Unassembled WGS sequence"/>
</dbReference>
<dbReference type="Proteomes" id="UP000254219">
    <property type="component" value="Unassembled WGS sequence"/>
</dbReference>
<reference evidence="11 86" key="24">
    <citation type="submission" date="2020-06" db="EMBL/GenBank/DDBJ databases">
        <title>Whole-genome sequencing of blaNDM-5 positive Escherichia coli isolated from a Japanese patient with no history of travel abroad.</title>
        <authorList>
            <person name="Ito Y."/>
            <person name="Aoki K."/>
            <person name="Nakayama N."/>
            <person name="Ohtsuka M."/>
            <person name="Ota M."/>
            <person name="Kaneko N."/>
            <person name="Yoshida M."/>
            <person name="Ishii Y."/>
            <person name="Tateda K."/>
            <person name="Matsuse H."/>
        </authorList>
    </citation>
    <scope>NUCLEOTIDE SEQUENCE [LARGE SCALE GENOMIC DNA]</scope>
    <source>
        <strain evidence="11 86">TUM18780</strain>
    </source>
</reference>
<reference evidence="46 68" key="4">
    <citation type="submission" date="2017-01" db="EMBL/GenBank/DDBJ databases">
        <title>Draft genome sequence of an E. coli strain isolated from human, in Amazon, Brazil.</title>
        <authorList>
            <person name="Moura Q."/>
            <person name="Fernandes M.R."/>
            <person name="Cerdeira L."/>
            <person name="Vianello M."/>
            <person name="Souza T.A."/>
            <person name="Ienne S."/>
            <person name="Lincopan N."/>
        </authorList>
    </citation>
    <scope>NUCLEOTIDE SEQUENCE [LARGE SCALE GENOMIC DNA]</scope>
    <source>
        <strain evidence="46 68">ICBEcBL-II-13</strain>
    </source>
</reference>
<dbReference type="eggNOG" id="COG3121">
    <property type="taxonomic scope" value="Bacteria"/>
</dbReference>
<evidence type="ECO:0000313" key="96">
    <source>
        <dbReference type="Proteomes" id="UP000533482"/>
    </source>
</evidence>
<dbReference type="NCBIfam" id="NF011742">
    <property type="entry name" value="PRK15195.1"/>
    <property type="match status" value="1"/>
</dbReference>
<dbReference type="Proteomes" id="UP000253687">
    <property type="component" value="Unassembled WGS sequence"/>
</dbReference>
<feature type="domain" description="Pili assembly chaperone N-terminal" evidence="9">
    <location>
        <begin position="26"/>
        <end position="145"/>
    </location>
</feature>
<dbReference type="EMBL" id="UGED01000007">
    <property type="protein sequence ID" value="STL42477.1"/>
    <property type="molecule type" value="Genomic_DNA"/>
</dbReference>
<dbReference type="EMBL" id="MTPS01000231">
    <property type="protein sequence ID" value="ONG34222.1"/>
    <property type="molecule type" value="Genomic_DNA"/>
</dbReference>
<dbReference type="InterPro" id="IPR016147">
    <property type="entry name" value="Pili_assmbl_chaperone_N"/>
</dbReference>
<comment type="similarity">
    <text evidence="2 7">Belongs to the periplasmic pilus chaperone family.</text>
</comment>
<dbReference type="Proteomes" id="UP000486847">
    <property type="component" value="Unassembled WGS sequence"/>
</dbReference>
<reference evidence="49" key="25">
    <citation type="submission" date="2020-06" db="EMBL/GenBank/DDBJ databases">
        <authorList>
            <person name="Ramsay J.P."/>
            <person name="Colombi E."/>
            <person name="Mowlaboccus S."/>
        </authorList>
    </citation>
    <scope>NUCLEOTIDE SEQUENCE</scope>
    <source>
        <strain evidence="49">EC2</strain>
    </source>
</reference>
<evidence type="ECO:0000313" key="75">
    <source>
        <dbReference type="Proteomes" id="UP000254503"/>
    </source>
</evidence>
<dbReference type="Proteomes" id="UP000050556">
    <property type="component" value="Unassembled WGS sequence"/>
</dbReference>
<evidence type="ECO:0000313" key="97">
    <source>
        <dbReference type="Proteomes" id="UP000534496"/>
    </source>
</evidence>
<dbReference type="GO" id="GO:0071555">
    <property type="term" value="P:cell wall organization"/>
    <property type="evidence" value="ECO:0007669"/>
    <property type="project" value="InterPro"/>
</dbReference>
<evidence type="ECO:0000313" key="78">
    <source>
        <dbReference type="Proteomes" id="UP000271797"/>
    </source>
</evidence>
<dbReference type="SMR" id="A0A023LBH3"/>
<dbReference type="EMBL" id="JAUKXU010000011">
    <property type="protein sequence ID" value="MDO2575218.1"/>
    <property type="molecule type" value="Genomic_DNA"/>
</dbReference>
<dbReference type="EMBL" id="DADUEU010000030">
    <property type="protein sequence ID" value="HBB1575044.1"/>
    <property type="molecule type" value="Genomic_DNA"/>
</dbReference>
<dbReference type="Proteomes" id="UP001211064">
    <property type="component" value="Unassembled WGS sequence"/>
</dbReference>
<dbReference type="EMBL" id="WCEW01000015">
    <property type="protein sequence ID" value="MTE90040.1"/>
    <property type="molecule type" value="Genomic_DNA"/>
</dbReference>
<comment type="subcellular location">
    <subcellularLocation>
        <location evidence="1 7">Periplasm</location>
    </subcellularLocation>
</comment>
<dbReference type="EMBL" id="UGEX01000003">
    <property type="protein sequence ID" value="STM59444.1"/>
    <property type="molecule type" value="Genomic_DNA"/>
</dbReference>
<evidence type="ECO:0000313" key="17">
    <source>
        <dbReference type="EMBL" id="EFC3526017.1"/>
    </source>
</evidence>
<dbReference type="PANTHER" id="PTHR30251:SF11">
    <property type="entry name" value="CHAPERONE PROTEIN FIMC-RELATED"/>
    <property type="match status" value="1"/>
</dbReference>
<evidence type="ECO:0000313" key="66">
    <source>
        <dbReference type="Proteomes" id="UP000184277"/>
    </source>
</evidence>
<reference evidence="60 81" key="12">
    <citation type="submission" date="2019-08" db="EMBL/GenBank/DDBJ databases">
        <title>Whole genome analysis of cultivated E. coli strains isolated from CD patients and healthy donors.</title>
        <authorList>
            <person name="Siniagina M.N."/>
            <person name="Markelova M.I."/>
            <person name="Laikov A.V."/>
            <person name="Boulygina E.A."/>
            <person name="Khusnutdinova D.R."/>
            <person name="Kharchenko A."/>
            <person name="Grigoryeva T.V."/>
        </authorList>
    </citation>
    <scope>NUCLEOTIDE SEQUENCE [LARGE SCALE GENOMIC DNA]</scope>
    <source>
        <strain evidence="60 81">1_45_11</strain>
    </source>
</reference>
<reference evidence="33 65" key="1">
    <citation type="journal article" date="2015" name="Front. Microbiol.">
        <title>Genetic determinants of heat resistance in Escherichia coli.</title>
        <authorList>
            <person name="Mercer R.G."/>
            <person name="Zheng J."/>
            <person name="Garcia-Hernandez R."/>
            <person name="Ruan L."/>
            <person name="Ganzle M.G."/>
            <person name="McMullen L.M."/>
        </authorList>
    </citation>
    <scope>NUCLEOTIDE SEQUENCE [LARGE SCALE GENOMIC DNA]</scope>
    <source>
        <strain evidence="33 65">AW1.3</strain>
    </source>
</reference>
<dbReference type="EMBL" id="AASWIS010000026">
    <property type="protein sequence ID" value="EFH5894485.1"/>
    <property type="molecule type" value="Genomic_DNA"/>
</dbReference>
<dbReference type="EMBL" id="AASZRA010000003">
    <property type="protein sequence ID" value="EFI6951384.1"/>
    <property type="molecule type" value="Genomic_DNA"/>
</dbReference>
<dbReference type="Proteomes" id="UP000509260">
    <property type="component" value="Chromosome"/>
</dbReference>
<name>A0A023LBH3_ECOLX</name>
<evidence type="ECO:0000313" key="58">
    <source>
        <dbReference type="EMBL" id="STL42477.1"/>
    </source>
</evidence>
<dbReference type="EMBL" id="UGDD01000002">
    <property type="protein sequence ID" value="STJ56228.1"/>
    <property type="molecule type" value="Genomic_DNA"/>
</dbReference>
<dbReference type="Proteomes" id="UP000538406">
    <property type="component" value="Unassembled WGS sequence"/>
</dbReference>
<reference evidence="43 89" key="19">
    <citation type="journal article" date="2020" name="J. Appl. Microbiol.">
        <title>Genetic characterization of Shigatoxigenic and enteropathogenic Escherichia coli O80:H2 from diarrheic and septicemic calves and relatedness to human Shigatoxigenic E. coli O80:H2.</title>
        <authorList>
            <person name="Habets A."/>
            <person name="Crombe F."/>
            <person name="Nakamura K."/>
            <person name="Guerin V."/>
            <person name="De Rauw K."/>
            <person name="Pierard D."/>
            <person name="Saulmont M."/>
            <person name="Hayashi T."/>
            <person name="Mainil J.G."/>
            <person name="Thiry D."/>
        </authorList>
    </citation>
    <scope>NUCLEOTIDE SEQUENCE [LARGE SCALE GENOMIC DNA]</scope>
    <source>
        <strain evidence="44">EH3306</strain>
        <strain evidence="43 89">EH3307</strain>
    </source>
</reference>
<evidence type="ECO:0000313" key="32">
    <source>
        <dbReference type="EMBL" id="HBB1575044.1"/>
    </source>
</evidence>
<dbReference type="EMBL" id="DABGYN010000020">
    <property type="protein sequence ID" value="HAJ0835283.1"/>
    <property type="molecule type" value="Genomic_DNA"/>
</dbReference>
<dbReference type="InterPro" id="IPR036316">
    <property type="entry name" value="Pili_assmbl_chap_C_dom_sf"/>
</dbReference>
<evidence type="ECO:0000313" key="31">
    <source>
        <dbReference type="EMBL" id="HAJ5960565.1"/>
    </source>
</evidence>
<evidence type="ECO:0000313" key="84">
    <source>
        <dbReference type="Proteomes" id="UP000460351"/>
    </source>
</evidence>
<keyword evidence="3" id="KW-1029">Fimbrium biogenesis</keyword>
<dbReference type="Proteomes" id="UP000321295">
    <property type="component" value="Unassembled WGS sequence"/>
</dbReference>
<evidence type="ECO:0000313" key="87">
    <source>
        <dbReference type="Proteomes" id="UP000509796"/>
    </source>
</evidence>
<evidence type="ECO:0000313" key="83">
    <source>
        <dbReference type="Proteomes" id="UP000436482"/>
    </source>
</evidence>